<dbReference type="Pfam" id="PF01930">
    <property type="entry name" value="Cas_Cas4"/>
    <property type="match status" value="1"/>
</dbReference>
<comment type="cofactor">
    <cofactor evidence="13">
        <name>Mg(2+)</name>
        <dbReference type="ChEBI" id="CHEBI:18420"/>
    </cofactor>
    <cofactor evidence="13">
        <name>Mn(2+)</name>
        <dbReference type="ChEBI" id="CHEBI:29035"/>
    </cofactor>
    <text evidence="13">Mg(2+) or Mn(2+) required for ssDNA cleavage activity.</text>
</comment>
<dbReference type="PANTHER" id="PTHR36531">
    <property type="entry name" value="CRISPR-ASSOCIATED EXONUCLEASE CAS4"/>
    <property type="match status" value="1"/>
</dbReference>
<dbReference type="InterPro" id="IPR011604">
    <property type="entry name" value="PDDEXK-like_dom_sf"/>
</dbReference>
<keyword evidence="8 13" id="KW-0269">Exonuclease</keyword>
<evidence type="ECO:0000256" key="12">
    <source>
        <dbReference type="ARBA" id="ARBA00023211"/>
    </source>
</evidence>
<evidence type="ECO:0000256" key="1">
    <source>
        <dbReference type="ARBA" id="ARBA00001966"/>
    </source>
</evidence>
<evidence type="ECO:0000256" key="5">
    <source>
        <dbReference type="ARBA" id="ARBA00022722"/>
    </source>
</evidence>
<dbReference type="GO" id="GO:0004527">
    <property type="term" value="F:exonuclease activity"/>
    <property type="evidence" value="ECO:0007669"/>
    <property type="project" value="UniProtKB-KW"/>
</dbReference>
<evidence type="ECO:0000256" key="10">
    <source>
        <dbReference type="ARBA" id="ARBA00023014"/>
    </source>
</evidence>
<reference evidence="15 16" key="1">
    <citation type="journal article" date="2018" name="Genome Announc.">
        <title>Complete genomes of two Megasphaera elsdenii strains, NCIMB 702410 and ATCC 25940.</title>
        <authorList>
            <person name="Hatmaker E.A."/>
            <person name="O'Dell K."/>
            <person name="Riley L.A."/>
            <person name="Klingeman D.M."/>
            <person name="Guss A.M."/>
        </authorList>
    </citation>
    <scope>NUCLEOTIDE SEQUENCE [LARGE SCALE GENOMIC DNA]</scope>
    <source>
        <strain evidence="15 16">NCIMB702410</strain>
    </source>
</reference>
<name>A0A1M6SNW4_MEGEL</name>
<keyword evidence="9 13" id="KW-0408">Iron</keyword>
<dbReference type="OrthoDB" id="9781776at2"/>
<organism evidence="15 16">
    <name type="scientific">Megasphaera elsdenii</name>
    <dbReference type="NCBI Taxonomy" id="907"/>
    <lineage>
        <taxon>Bacteria</taxon>
        <taxon>Bacillati</taxon>
        <taxon>Bacillota</taxon>
        <taxon>Negativicutes</taxon>
        <taxon>Veillonellales</taxon>
        <taxon>Veillonellaceae</taxon>
        <taxon>Megasphaera</taxon>
    </lineage>
</organism>
<dbReference type="GO" id="GO:0046872">
    <property type="term" value="F:metal ion binding"/>
    <property type="evidence" value="ECO:0007669"/>
    <property type="project" value="UniProtKB-KW"/>
</dbReference>
<dbReference type="InterPro" id="IPR022765">
    <property type="entry name" value="Dna2/Cas4_DUF83"/>
</dbReference>
<dbReference type="Proteomes" id="UP000238358">
    <property type="component" value="Chromosome"/>
</dbReference>
<keyword evidence="7 13" id="KW-0378">Hydrolase</keyword>
<dbReference type="AlphaFoldDB" id="A0A1M6SNW4"/>
<evidence type="ECO:0000256" key="8">
    <source>
        <dbReference type="ARBA" id="ARBA00022839"/>
    </source>
</evidence>
<comment type="cofactor">
    <cofactor evidence="13">
        <name>iron-sulfur cluster</name>
        <dbReference type="ChEBI" id="CHEBI:30408"/>
    </cofactor>
</comment>
<accession>A0A1M6SNW4</accession>
<evidence type="ECO:0000256" key="9">
    <source>
        <dbReference type="ARBA" id="ARBA00023004"/>
    </source>
</evidence>
<comment type="cofactor">
    <cofactor evidence="1">
        <name>[4Fe-4S] cluster</name>
        <dbReference type="ChEBI" id="CHEBI:49883"/>
    </cofactor>
</comment>
<keyword evidence="6 13" id="KW-0479">Metal-binding</keyword>
<gene>
    <name evidence="15" type="primary">cas4</name>
    <name evidence="15" type="ORF">C6Y28_11665</name>
</gene>
<comment type="function">
    <text evidence="13">CRISPR (clustered regularly interspaced short palindromic repeat) is an adaptive immune system that provides protection against mobile genetic elements (viruses, transposable elements and conjugative plasmids). CRISPR clusters contain sequences complementary to antecedent mobile elements and target invading nucleic acids. CRISPR clusters are transcribed and processed into CRISPR RNA (crRNA).</text>
</comment>
<evidence type="ECO:0000256" key="2">
    <source>
        <dbReference type="ARBA" id="ARBA00009189"/>
    </source>
</evidence>
<evidence type="ECO:0000256" key="4">
    <source>
        <dbReference type="ARBA" id="ARBA00020049"/>
    </source>
</evidence>
<evidence type="ECO:0000256" key="7">
    <source>
        <dbReference type="ARBA" id="ARBA00022801"/>
    </source>
</evidence>
<evidence type="ECO:0000313" key="16">
    <source>
        <dbReference type="Proteomes" id="UP000238358"/>
    </source>
</evidence>
<dbReference type="InterPro" id="IPR051827">
    <property type="entry name" value="Cas4_exonuclease"/>
</dbReference>
<keyword evidence="11 13" id="KW-0051">Antiviral defense</keyword>
<proteinExistence type="inferred from homology"/>
<protein>
    <recommendedName>
        <fullName evidence="4 13">CRISPR-associated exonuclease Cas4</fullName>
        <ecNumber evidence="3 13">3.1.12.1</ecNumber>
    </recommendedName>
</protein>
<dbReference type="InterPro" id="IPR013343">
    <property type="entry name" value="CRISPR-assoc_prot_Cas4"/>
</dbReference>
<dbReference type="EC" id="3.1.12.1" evidence="3 13"/>
<sequence>MEYDEDDFLMISGIQHFSFCPRQWALIHIDQVWDENMKTMEGNIIHENCHNPDFIEKRGEILISRGIRIASRTLGVTGQCDVVEFHRDDDGGGRLYGHNGLWLPFPIEYKRGKTKDINADRLQLCCQAMCLEEMLGVSIYQGALYYHETHRREPVELTEPLRQEVRKMLEMMHDYFKRGYIPKVRPKKGCPSCSLKEICLPVICKKKSAQPYYEAMLGSDDV</sequence>
<evidence type="ECO:0000256" key="6">
    <source>
        <dbReference type="ARBA" id="ARBA00022723"/>
    </source>
</evidence>
<dbReference type="GO" id="GO:0051607">
    <property type="term" value="P:defense response to virus"/>
    <property type="evidence" value="ECO:0007669"/>
    <property type="project" value="UniProtKB-KW"/>
</dbReference>
<comment type="similarity">
    <text evidence="2 13">Belongs to the CRISPR-associated exonuclease Cas4 family.</text>
</comment>
<keyword evidence="12 13" id="KW-0464">Manganese</keyword>
<dbReference type="Gene3D" id="3.90.320.10">
    <property type="match status" value="1"/>
</dbReference>
<evidence type="ECO:0000256" key="11">
    <source>
        <dbReference type="ARBA" id="ARBA00023118"/>
    </source>
</evidence>
<keyword evidence="5 13" id="KW-0540">Nuclease</keyword>
<dbReference type="EMBL" id="CP027569">
    <property type="protein sequence ID" value="AVO28223.1"/>
    <property type="molecule type" value="Genomic_DNA"/>
</dbReference>
<evidence type="ECO:0000256" key="3">
    <source>
        <dbReference type="ARBA" id="ARBA00012768"/>
    </source>
</evidence>
<feature type="domain" description="DUF83" evidence="14">
    <location>
        <begin position="106"/>
        <end position="200"/>
    </location>
</feature>
<dbReference type="RefSeq" id="WP_027895178.1">
    <property type="nucleotide sequence ID" value="NZ_CP027569.1"/>
</dbReference>
<dbReference type="NCBIfam" id="TIGR00372">
    <property type="entry name" value="cas4"/>
    <property type="match status" value="1"/>
</dbReference>
<dbReference type="PANTHER" id="PTHR36531:SF6">
    <property type="entry name" value="DNA REPLICATION ATP-DEPENDENT HELICASE_NUCLEASE DNA2"/>
    <property type="match status" value="1"/>
</dbReference>
<dbReference type="GO" id="GO:0051536">
    <property type="term" value="F:iron-sulfur cluster binding"/>
    <property type="evidence" value="ECO:0007669"/>
    <property type="project" value="UniProtKB-KW"/>
</dbReference>
<evidence type="ECO:0000256" key="13">
    <source>
        <dbReference type="RuleBase" id="RU365022"/>
    </source>
</evidence>
<evidence type="ECO:0000313" key="15">
    <source>
        <dbReference type="EMBL" id="AVO28223.1"/>
    </source>
</evidence>
<keyword evidence="10 13" id="KW-0411">Iron-sulfur</keyword>
<evidence type="ECO:0000259" key="14">
    <source>
        <dbReference type="Pfam" id="PF01930"/>
    </source>
</evidence>